<evidence type="ECO:0000313" key="5">
    <source>
        <dbReference type="Proteomes" id="UP000182882"/>
    </source>
</evidence>
<protein>
    <submittedName>
        <fullName evidence="2">Glycine-zipper containing OmpA-like membrane domain-containing protein</fullName>
    </submittedName>
</protein>
<dbReference type="EMBL" id="FOFX01000045">
    <property type="protein sequence ID" value="SEQ38397.1"/>
    <property type="molecule type" value="Genomic_DNA"/>
</dbReference>
<dbReference type="RefSeq" id="WP_062559069.1">
    <property type="nucleotide sequence ID" value="NZ_CP013341.1"/>
</dbReference>
<dbReference type="EMBL" id="FNLN01000024">
    <property type="protein sequence ID" value="SDU10322.1"/>
    <property type="molecule type" value="Genomic_DNA"/>
</dbReference>
<dbReference type="OrthoDB" id="5573966at2"/>
<feature type="compositionally biased region" description="Polar residues" evidence="1">
    <location>
        <begin position="148"/>
        <end position="159"/>
    </location>
</feature>
<feature type="region of interest" description="Disordered" evidence="1">
    <location>
        <begin position="142"/>
        <end position="181"/>
    </location>
</feature>
<reference evidence="2 4" key="2">
    <citation type="submission" date="2016-10" db="EMBL/GenBank/DDBJ databases">
        <authorList>
            <person name="de Groot N.N."/>
        </authorList>
    </citation>
    <scope>NUCLEOTIDE SEQUENCE [LARGE SCALE GENOMIC DNA]</scope>
    <source>
        <strain evidence="2">Nm10</strain>
        <strain evidence="3 4">Nm9</strain>
    </source>
</reference>
<accession>A0A0S3AJT5</accession>
<keyword evidence="5" id="KW-1185">Reference proteome</keyword>
<evidence type="ECO:0000256" key="1">
    <source>
        <dbReference type="SAM" id="MobiDB-lite"/>
    </source>
</evidence>
<evidence type="ECO:0000313" key="4">
    <source>
        <dbReference type="Proteomes" id="UP000181998"/>
    </source>
</evidence>
<sequence>MLIFRRLSILLVTGLITACVNLPTGPSVMTLPGTGKSFEQFRMDDFECRTYAYEQVGGKTPRQASQVSGIESAAIGAGLGAAAGAAIGGGQGAAIGAGTGLLAGGVVGSGTAETSGYMSQRQYDMSYIQCMYAKGHRVPVSGRITGNPPVNSNASPRITNPSENFTPPPPPSGNPPPPPSQ</sequence>
<evidence type="ECO:0000313" key="2">
    <source>
        <dbReference type="EMBL" id="SDU10322.1"/>
    </source>
</evidence>
<feature type="compositionally biased region" description="Pro residues" evidence="1">
    <location>
        <begin position="166"/>
        <end position="181"/>
    </location>
</feature>
<dbReference type="Proteomes" id="UP000181998">
    <property type="component" value="Unassembled WGS sequence"/>
</dbReference>
<reference evidence="5" key="1">
    <citation type="submission" date="2016-10" db="EMBL/GenBank/DDBJ databases">
        <authorList>
            <person name="Varghese N."/>
            <person name="Submissions S."/>
        </authorList>
    </citation>
    <scope>NUCLEOTIDE SEQUENCE [LARGE SCALE GENOMIC DNA]</scope>
    <source>
        <strain evidence="5">Nm10</strain>
    </source>
</reference>
<dbReference type="STRING" id="44577.ATY38_09385"/>
<gene>
    <name evidence="2" type="ORF">SAMN05216406_12419</name>
    <name evidence="3" type="ORF">SAMN05421510_10457</name>
</gene>
<dbReference type="AlphaFoldDB" id="A0A0S3AJT5"/>
<evidence type="ECO:0000313" key="3">
    <source>
        <dbReference type="EMBL" id="SEQ38397.1"/>
    </source>
</evidence>
<organism evidence="2 5">
    <name type="scientific">Nitrosomonas ureae</name>
    <dbReference type="NCBI Taxonomy" id="44577"/>
    <lineage>
        <taxon>Bacteria</taxon>
        <taxon>Pseudomonadati</taxon>
        <taxon>Pseudomonadota</taxon>
        <taxon>Betaproteobacteria</taxon>
        <taxon>Nitrosomonadales</taxon>
        <taxon>Nitrosomonadaceae</taxon>
        <taxon>Nitrosomonas</taxon>
    </lineage>
</organism>
<dbReference type="KEGG" id="nur:ATY38_09385"/>
<name>A0A0S3AJT5_9PROT</name>
<dbReference type="PROSITE" id="PS51257">
    <property type="entry name" value="PROKAR_LIPOPROTEIN"/>
    <property type="match status" value="1"/>
</dbReference>
<proteinExistence type="predicted"/>
<dbReference type="Proteomes" id="UP000182882">
    <property type="component" value="Unassembled WGS sequence"/>
</dbReference>